<sequence>MTTQAPEASRPQGRRAAYLAFVDHIERLCRHDPGARAALRSGLRRDLDHPRARDMHRLLTPLLPEGCGDRAAQAYYTVASLIAAQPRHAFGADQDEDDEREEEPEPVQKQASQEAGEREEESEPPKITPYGSSFGAALGCAAAAKAKPMRLSAAESSIKRLTRQSIRGVHLHLPAAVNQVRATDTAIDWGQLLADLIDWPYRSGRITRHWLQDFYRITARIDQD</sequence>
<dbReference type="EMBL" id="JACXYU010000010">
    <property type="protein sequence ID" value="MBD3933527.1"/>
    <property type="molecule type" value="Genomic_DNA"/>
</dbReference>
<dbReference type="NCBIfam" id="TIGR02548">
    <property type="entry name" value="casB_cse2"/>
    <property type="match status" value="1"/>
</dbReference>
<evidence type="ECO:0000256" key="1">
    <source>
        <dbReference type="SAM" id="MobiDB-lite"/>
    </source>
</evidence>
<name>A0A927IDV6_9ACTN</name>
<dbReference type="Gene3D" id="1.10.520.40">
    <property type="entry name" value="CRISPR-associated protein Cse2"/>
    <property type="match status" value="1"/>
</dbReference>
<evidence type="ECO:0000313" key="2">
    <source>
        <dbReference type="EMBL" id="MBD3933527.1"/>
    </source>
</evidence>
<dbReference type="InterPro" id="IPR038287">
    <property type="entry name" value="Cse2_sf"/>
</dbReference>
<protein>
    <submittedName>
        <fullName evidence="2">Type I-E CRISPR-associated protein Cse2/CasB</fullName>
    </submittedName>
</protein>
<reference evidence="2" key="1">
    <citation type="submission" date="2020-09" db="EMBL/GenBank/DDBJ databases">
        <title>Secondary metabolite and genome analysis of marine Streptomyces chumphonensis KK1-2T.</title>
        <authorList>
            <person name="Phongsopitanun W."/>
            <person name="Kanchanasin P."/>
            <person name="Pittayakhajonwut P."/>
            <person name="Suwanborirux K."/>
            <person name="Tanasupawat S."/>
        </authorList>
    </citation>
    <scope>NUCLEOTIDE SEQUENCE</scope>
    <source>
        <strain evidence="2">KK1-2</strain>
    </source>
</reference>
<proteinExistence type="predicted"/>
<organism evidence="2 3">
    <name type="scientific">Streptomyces chumphonensis</name>
    <dbReference type="NCBI Taxonomy" id="1214925"/>
    <lineage>
        <taxon>Bacteria</taxon>
        <taxon>Bacillati</taxon>
        <taxon>Actinomycetota</taxon>
        <taxon>Actinomycetes</taxon>
        <taxon>Kitasatosporales</taxon>
        <taxon>Streptomycetaceae</taxon>
        <taxon>Streptomyces</taxon>
    </lineage>
</organism>
<comment type="caution">
    <text evidence="2">The sequence shown here is derived from an EMBL/GenBank/DDBJ whole genome shotgun (WGS) entry which is preliminary data.</text>
</comment>
<dbReference type="RefSeq" id="WP_191210827.1">
    <property type="nucleotide sequence ID" value="NZ_BAABKL010000033.1"/>
</dbReference>
<evidence type="ECO:0000313" key="3">
    <source>
        <dbReference type="Proteomes" id="UP000632289"/>
    </source>
</evidence>
<accession>A0A927IDV6</accession>
<keyword evidence="3" id="KW-1185">Reference proteome</keyword>
<dbReference type="Pfam" id="PF09485">
    <property type="entry name" value="CRISPR_Cse2"/>
    <property type="match status" value="1"/>
</dbReference>
<dbReference type="Proteomes" id="UP000632289">
    <property type="component" value="Unassembled WGS sequence"/>
</dbReference>
<feature type="compositionally biased region" description="Acidic residues" evidence="1">
    <location>
        <begin position="93"/>
        <end position="105"/>
    </location>
</feature>
<feature type="region of interest" description="Disordered" evidence="1">
    <location>
        <begin position="90"/>
        <end position="130"/>
    </location>
</feature>
<gene>
    <name evidence="2" type="primary">casB</name>
    <name evidence="2" type="ORF">IF129_18455</name>
</gene>
<dbReference type="AlphaFoldDB" id="A0A927IDV6"/>
<dbReference type="InterPro" id="IPR013382">
    <property type="entry name" value="CRISPR-assoc_prot_Cse2"/>
</dbReference>